<dbReference type="Proteomes" id="UP000230093">
    <property type="component" value="Unassembled WGS sequence"/>
</dbReference>
<evidence type="ECO:0000313" key="2">
    <source>
        <dbReference type="Proteomes" id="UP000230093"/>
    </source>
</evidence>
<name>A0A2H0W9J5_9BACT</name>
<proteinExistence type="predicted"/>
<reference evidence="2" key="1">
    <citation type="submission" date="2017-09" db="EMBL/GenBank/DDBJ databases">
        <title>Depth-based differentiation of microbial function through sediment-hosted aquifers and enrichment of novel symbionts in the deep terrestrial subsurface.</title>
        <authorList>
            <person name="Probst A.J."/>
            <person name="Ladd B."/>
            <person name="Jarett J.K."/>
            <person name="Geller-Mcgrath D.E."/>
            <person name="Sieber C.M.K."/>
            <person name="Emerson J.B."/>
            <person name="Anantharaman K."/>
            <person name="Thomas B.C."/>
            <person name="Malmstrom R."/>
            <person name="Stieglmeier M."/>
            <person name="Klingl A."/>
            <person name="Woyke T."/>
            <person name="Ryan C.M."/>
            <person name="Banfield J.F."/>
        </authorList>
    </citation>
    <scope>NUCLEOTIDE SEQUENCE [LARGE SCALE GENOMIC DNA]</scope>
</reference>
<organism evidence="1 2">
    <name type="scientific">Candidatus Beckwithbacteria bacterium CG10_big_fil_rev_8_21_14_0_10_34_10</name>
    <dbReference type="NCBI Taxonomy" id="1974495"/>
    <lineage>
        <taxon>Bacteria</taxon>
        <taxon>Candidatus Beckwithiibacteriota</taxon>
    </lineage>
</organism>
<dbReference type="EMBL" id="PEZT01000011">
    <property type="protein sequence ID" value="PIS09340.1"/>
    <property type="molecule type" value="Genomic_DNA"/>
</dbReference>
<dbReference type="AlphaFoldDB" id="A0A2H0W9J5"/>
<gene>
    <name evidence="1" type="ORF">COT75_02040</name>
</gene>
<comment type="caution">
    <text evidence="1">The sequence shown here is derived from an EMBL/GenBank/DDBJ whole genome shotgun (WGS) entry which is preliminary data.</text>
</comment>
<evidence type="ECO:0000313" key="1">
    <source>
        <dbReference type="EMBL" id="PIS09340.1"/>
    </source>
</evidence>
<sequence length="313" mass="36333">MISKKVKVIIDYDGTLTYEERDVAKLAKKALKDLAENILHLPEAKLVKIYEQTKQKILDNPTKFSWVVNGLPACYAVEGAFLLNTVSTQTMLRDNRKFTKAVTKFFPKGDYGPIVDCTNYLFHKHTFGIVPQFREKTKEILIQFIEDKGIEPYILTCSKGDKVAKNLARLNIGTDVKPNSFKHQISIFGDTRQYEMDPNWKYFFNHSKHGQIQTIPINKKYSIDLRRSDYFKKLKKEQADGSRIIVVADMVSLPGILPLMMGMDFVMIKAQYVPQWSIDFVKSWKNGWTINNFLELPKMVDKIMNQWFLDNKL</sequence>
<accession>A0A2H0W9J5</accession>
<dbReference type="InterPro" id="IPR036412">
    <property type="entry name" value="HAD-like_sf"/>
</dbReference>
<protein>
    <submittedName>
        <fullName evidence="1">Uncharacterized protein</fullName>
    </submittedName>
</protein>
<dbReference type="SUPFAM" id="SSF56784">
    <property type="entry name" value="HAD-like"/>
    <property type="match status" value="1"/>
</dbReference>